<organism evidence="1 2">
    <name type="scientific">Russula ochroleuca</name>
    <dbReference type="NCBI Taxonomy" id="152965"/>
    <lineage>
        <taxon>Eukaryota</taxon>
        <taxon>Fungi</taxon>
        <taxon>Dikarya</taxon>
        <taxon>Basidiomycota</taxon>
        <taxon>Agaricomycotina</taxon>
        <taxon>Agaricomycetes</taxon>
        <taxon>Russulales</taxon>
        <taxon>Russulaceae</taxon>
        <taxon>Russula</taxon>
    </lineage>
</organism>
<proteinExistence type="predicted"/>
<sequence>MSMASPVLLKFGRLANIYCGVSRVRAELCYIRMASQTWISWRPHSPHVLKYHLVIYYLNAFEPWTKVLTLAGSSRRASSLYPLPANMADTISGPALFLPQRRRSTMPKGLGCWPPAVDPLQRSATRRIPPLAGLAEPRLSQGHRERYRPAVTSPVAALDRWPLTRIVLAEPGVEAALARRVIVDATEATALLGSQIDRI</sequence>
<dbReference type="AlphaFoldDB" id="A0A9P5MLV2"/>
<evidence type="ECO:0000313" key="2">
    <source>
        <dbReference type="Proteomes" id="UP000759537"/>
    </source>
</evidence>
<name>A0A9P5MLV2_9AGAM</name>
<protein>
    <submittedName>
        <fullName evidence="1">Uncharacterized protein</fullName>
    </submittedName>
</protein>
<reference evidence="1" key="1">
    <citation type="submission" date="2019-10" db="EMBL/GenBank/DDBJ databases">
        <authorList>
            <consortium name="DOE Joint Genome Institute"/>
            <person name="Kuo A."/>
            <person name="Miyauchi S."/>
            <person name="Kiss E."/>
            <person name="Drula E."/>
            <person name="Kohler A."/>
            <person name="Sanchez-Garcia M."/>
            <person name="Andreopoulos B."/>
            <person name="Barry K.W."/>
            <person name="Bonito G."/>
            <person name="Buee M."/>
            <person name="Carver A."/>
            <person name="Chen C."/>
            <person name="Cichocki N."/>
            <person name="Clum A."/>
            <person name="Culley D."/>
            <person name="Crous P.W."/>
            <person name="Fauchery L."/>
            <person name="Girlanda M."/>
            <person name="Hayes R."/>
            <person name="Keri Z."/>
            <person name="LaButti K."/>
            <person name="Lipzen A."/>
            <person name="Lombard V."/>
            <person name="Magnuson J."/>
            <person name="Maillard F."/>
            <person name="Morin E."/>
            <person name="Murat C."/>
            <person name="Nolan M."/>
            <person name="Ohm R."/>
            <person name="Pangilinan J."/>
            <person name="Pereira M."/>
            <person name="Perotto S."/>
            <person name="Peter M."/>
            <person name="Riley R."/>
            <person name="Sitrit Y."/>
            <person name="Stielow B."/>
            <person name="Szollosi G."/>
            <person name="Zifcakova L."/>
            <person name="Stursova M."/>
            <person name="Spatafora J.W."/>
            <person name="Tedersoo L."/>
            <person name="Vaario L.-M."/>
            <person name="Yamada A."/>
            <person name="Yan M."/>
            <person name="Wang P."/>
            <person name="Xu J."/>
            <person name="Bruns T."/>
            <person name="Baldrian P."/>
            <person name="Vilgalys R."/>
            <person name="Henrissat B."/>
            <person name="Grigoriev I.V."/>
            <person name="Hibbett D."/>
            <person name="Nagy L.G."/>
            <person name="Martin F.M."/>
        </authorList>
    </citation>
    <scope>NUCLEOTIDE SEQUENCE</scope>
    <source>
        <strain evidence="1">Prilba</strain>
    </source>
</reference>
<accession>A0A9P5MLV2</accession>
<dbReference type="Proteomes" id="UP000759537">
    <property type="component" value="Unassembled WGS sequence"/>
</dbReference>
<gene>
    <name evidence="1" type="ORF">DFH94DRAFT_225589</name>
</gene>
<dbReference type="EMBL" id="WHVB01000029">
    <property type="protein sequence ID" value="KAF8469248.1"/>
    <property type="molecule type" value="Genomic_DNA"/>
</dbReference>
<reference evidence="1" key="2">
    <citation type="journal article" date="2020" name="Nat. Commun.">
        <title>Large-scale genome sequencing of mycorrhizal fungi provides insights into the early evolution of symbiotic traits.</title>
        <authorList>
            <person name="Miyauchi S."/>
            <person name="Kiss E."/>
            <person name="Kuo A."/>
            <person name="Drula E."/>
            <person name="Kohler A."/>
            <person name="Sanchez-Garcia M."/>
            <person name="Morin E."/>
            <person name="Andreopoulos B."/>
            <person name="Barry K.W."/>
            <person name="Bonito G."/>
            <person name="Buee M."/>
            <person name="Carver A."/>
            <person name="Chen C."/>
            <person name="Cichocki N."/>
            <person name="Clum A."/>
            <person name="Culley D."/>
            <person name="Crous P.W."/>
            <person name="Fauchery L."/>
            <person name="Girlanda M."/>
            <person name="Hayes R.D."/>
            <person name="Keri Z."/>
            <person name="LaButti K."/>
            <person name="Lipzen A."/>
            <person name="Lombard V."/>
            <person name="Magnuson J."/>
            <person name="Maillard F."/>
            <person name="Murat C."/>
            <person name="Nolan M."/>
            <person name="Ohm R.A."/>
            <person name="Pangilinan J."/>
            <person name="Pereira M.F."/>
            <person name="Perotto S."/>
            <person name="Peter M."/>
            <person name="Pfister S."/>
            <person name="Riley R."/>
            <person name="Sitrit Y."/>
            <person name="Stielow J.B."/>
            <person name="Szollosi G."/>
            <person name="Zifcakova L."/>
            <person name="Stursova M."/>
            <person name="Spatafora J.W."/>
            <person name="Tedersoo L."/>
            <person name="Vaario L.M."/>
            <person name="Yamada A."/>
            <person name="Yan M."/>
            <person name="Wang P."/>
            <person name="Xu J."/>
            <person name="Bruns T."/>
            <person name="Baldrian P."/>
            <person name="Vilgalys R."/>
            <person name="Dunand C."/>
            <person name="Henrissat B."/>
            <person name="Grigoriev I.V."/>
            <person name="Hibbett D."/>
            <person name="Nagy L.G."/>
            <person name="Martin F.M."/>
        </authorList>
    </citation>
    <scope>NUCLEOTIDE SEQUENCE</scope>
    <source>
        <strain evidence="1">Prilba</strain>
    </source>
</reference>
<evidence type="ECO:0000313" key="1">
    <source>
        <dbReference type="EMBL" id="KAF8469248.1"/>
    </source>
</evidence>
<keyword evidence="2" id="KW-1185">Reference proteome</keyword>
<comment type="caution">
    <text evidence="1">The sequence shown here is derived from an EMBL/GenBank/DDBJ whole genome shotgun (WGS) entry which is preliminary data.</text>
</comment>